<feature type="non-terminal residue" evidence="4">
    <location>
        <position position="90"/>
    </location>
</feature>
<dbReference type="InterPro" id="IPR036734">
    <property type="entry name" value="Neur_chan_lig-bd_sf"/>
</dbReference>
<dbReference type="AlphaFoldDB" id="A0A3P7JI51"/>
<dbReference type="Gene3D" id="2.70.170.10">
    <property type="entry name" value="Neurotransmitter-gated ion-channel ligand-binding domain"/>
    <property type="match status" value="1"/>
</dbReference>
<dbReference type="GO" id="GO:0016020">
    <property type="term" value="C:membrane"/>
    <property type="evidence" value="ECO:0007669"/>
    <property type="project" value="UniProtKB-SubCell"/>
</dbReference>
<dbReference type="InterPro" id="IPR018000">
    <property type="entry name" value="Neurotransmitter_ion_chnl_CS"/>
</dbReference>
<evidence type="ECO:0000259" key="3">
    <source>
        <dbReference type="Pfam" id="PF02931"/>
    </source>
</evidence>
<dbReference type="Pfam" id="PF02931">
    <property type="entry name" value="Neur_chan_LBD"/>
    <property type="match status" value="1"/>
</dbReference>
<dbReference type="InterPro" id="IPR006201">
    <property type="entry name" value="Neur_channel"/>
</dbReference>
<dbReference type="GO" id="GO:0005230">
    <property type="term" value="F:extracellular ligand-gated monoatomic ion channel activity"/>
    <property type="evidence" value="ECO:0007669"/>
    <property type="project" value="InterPro"/>
</dbReference>
<sequence>DQDTRRLLNAKLTTRGKNEGALVELLYPTIYKLSCLLDLRFFPFDVQTCRLTFGSWTFDNTLIDYFPHNVTHAIGTANCIDNEGWTVLTT</sequence>
<name>A0A3P7JI51_STRVU</name>
<protein>
    <recommendedName>
        <fullName evidence="3">Neurotransmitter-gated ion-channel ligand-binding domain-containing protein</fullName>
    </recommendedName>
</protein>
<evidence type="ECO:0000256" key="1">
    <source>
        <dbReference type="ARBA" id="ARBA00004141"/>
    </source>
</evidence>
<dbReference type="SUPFAM" id="SSF63712">
    <property type="entry name" value="Nicotinic receptor ligand binding domain-like"/>
    <property type="match status" value="1"/>
</dbReference>
<accession>A0A3P7JI51</accession>
<dbReference type="PROSITE" id="PS00236">
    <property type="entry name" value="NEUROTR_ION_CHANNEL"/>
    <property type="match status" value="1"/>
</dbReference>
<comment type="subcellular location">
    <subcellularLocation>
        <location evidence="1">Membrane</location>
        <topology evidence="1">Multi-pass membrane protein</topology>
    </subcellularLocation>
</comment>
<dbReference type="GO" id="GO:0004888">
    <property type="term" value="F:transmembrane signaling receptor activity"/>
    <property type="evidence" value="ECO:0007669"/>
    <property type="project" value="InterPro"/>
</dbReference>
<organism evidence="4 5">
    <name type="scientific">Strongylus vulgaris</name>
    <name type="common">Blood worm</name>
    <dbReference type="NCBI Taxonomy" id="40348"/>
    <lineage>
        <taxon>Eukaryota</taxon>
        <taxon>Metazoa</taxon>
        <taxon>Ecdysozoa</taxon>
        <taxon>Nematoda</taxon>
        <taxon>Chromadorea</taxon>
        <taxon>Rhabditida</taxon>
        <taxon>Rhabditina</taxon>
        <taxon>Rhabditomorpha</taxon>
        <taxon>Strongyloidea</taxon>
        <taxon>Strongylidae</taxon>
        <taxon>Strongylus</taxon>
    </lineage>
</organism>
<dbReference type="Proteomes" id="UP000270094">
    <property type="component" value="Unassembled WGS sequence"/>
</dbReference>
<keyword evidence="2" id="KW-0472">Membrane</keyword>
<proteinExistence type="predicted"/>
<dbReference type="InterPro" id="IPR006202">
    <property type="entry name" value="Neur_chan_lig-bd"/>
</dbReference>
<evidence type="ECO:0000313" key="4">
    <source>
        <dbReference type="EMBL" id="VDM85310.1"/>
    </source>
</evidence>
<dbReference type="EMBL" id="UYYB01138811">
    <property type="protein sequence ID" value="VDM85310.1"/>
    <property type="molecule type" value="Genomic_DNA"/>
</dbReference>
<gene>
    <name evidence="4" type="ORF">SVUK_LOCUS20308</name>
</gene>
<reference evidence="4 5" key="1">
    <citation type="submission" date="2018-11" db="EMBL/GenBank/DDBJ databases">
        <authorList>
            <consortium name="Pathogen Informatics"/>
        </authorList>
    </citation>
    <scope>NUCLEOTIDE SEQUENCE [LARGE SCALE GENOMIC DNA]</scope>
</reference>
<evidence type="ECO:0000256" key="2">
    <source>
        <dbReference type="ARBA" id="ARBA00023136"/>
    </source>
</evidence>
<dbReference type="PANTHER" id="PTHR18945">
    <property type="entry name" value="NEUROTRANSMITTER GATED ION CHANNEL"/>
    <property type="match status" value="1"/>
</dbReference>
<evidence type="ECO:0000313" key="5">
    <source>
        <dbReference type="Proteomes" id="UP000270094"/>
    </source>
</evidence>
<feature type="non-terminal residue" evidence="4">
    <location>
        <position position="1"/>
    </location>
</feature>
<keyword evidence="5" id="KW-1185">Reference proteome</keyword>
<feature type="domain" description="Neurotransmitter-gated ion-channel ligand-binding" evidence="3">
    <location>
        <begin position="21"/>
        <end position="88"/>
    </location>
</feature>
<dbReference type="OrthoDB" id="6097796at2759"/>